<name>M6Y522_9LEPT</name>
<evidence type="ECO:0000313" key="2">
    <source>
        <dbReference type="Proteomes" id="UP000012138"/>
    </source>
</evidence>
<comment type="caution">
    <text evidence="1">The sequence shown here is derived from an EMBL/GenBank/DDBJ whole genome shotgun (WGS) entry which is preliminary data.</text>
</comment>
<proteinExistence type="predicted"/>
<evidence type="ECO:0000313" key="1">
    <source>
        <dbReference type="EMBL" id="EMO87036.1"/>
    </source>
</evidence>
<sequence length="41" mass="4746">MVRKIVICNSSHKLSRITNFETVSVPTILELVRKVQIPTFF</sequence>
<dbReference type="EMBL" id="AKXB02000171">
    <property type="protein sequence ID" value="EMO87036.1"/>
    <property type="molecule type" value="Genomic_DNA"/>
</dbReference>
<dbReference type="AlphaFoldDB" id="M6Y522"/>
<gene>
    <name evidence="1" type="ORF">LEP1GSC024_0484</name>
</gene>
<dbReference type="Proteomes" id="UP000012138">
    <property type="component" value="Unassembled WGS sequence"/>
</dbReference>
<protein>
    <submittedName>
        <fullName evidence="1">Uncharacterized protein</fullName>
    </submittedName>
</protein>
<reference evidence="1 2" key="1">
    <citation type="submission" date="2013-01" db="EMBL/GenBank/DDBJ databases">
        <authorList>
            <person name="Harkins D.M."/>
            <person name="Durkin A.S."/>
            <person name="Brinkac L.M."/>
            <person name="Haft D.H."/>
            <person name="Selengut J.D."/>
            <person name="Sanka R."/>
            <person name="DePew J."/>
            <person name="Purushe J."/>
            <person name="Whelen A.C."/>
            <person name="Vinetz J.M."/>
            <person name="Sutton G.G."/>
            <person name="Nierman W.C."/>
            <person name="Fouts D.E."/>
        </authorList>
    </citation>
    <scope>NUCLEOTIDE SEQUENCE [LARGE SCALE GENOMIC DNA]</scope>
    <source>
        <strain evidence="1 2">2001034031</strain>
    </source>
</reference>
<organism evidence="1 2">
    <name type="scientific">Leptospira noguchii str. 2001034031</name>
    <dbReference type="NCBI Taxonomy" id="1193053"/>
    <lineage>
        <taxon>Bacteria</taxon>
        <taxon>Pseudomonadati</taxon>
        <taxon>Spirochaetota</taxon>
        <taxon>Spirochaetia</taxon>
        <taxon>Leptospirales</taxon>
        <taxon>Leptospiraceae</taxon>
        <taxon>Leptospira</taxon>
    </lineage>
</organism>
<accession>M6Y522</accession>